<feature type="coiled-coil region" evidence="1">
    <location>
        <begin position="2848"/>
        <end position="2882"/>
    </location>
</feature>
<dbReference type="EMBL" id="JARPUR010000001">
    <property type="protein sequence ID" value="KAK4887323.1"/>
    <property type="molecule type" value="Genomic_DNA"/>
</dbReference>
<evidence type="ECO:0000313" key="3">
    <source>
        <dbReference type="EMBL" id="KAK4887323.1"/>
    </source>
</evidence>
<feature type="coiled-coil region" evidence="1">
    <location>
        <begin position="173"/>
        <end position="207"/>
    </location>
</feature>
<protein>
    <submittedName>
        <fullName evidence="3">Uncharacterized protein</fullName>
    </submittedName>
</protein>
<keyword evidence="1" id="KW-0175">Coiled coil</keyword>
<comment type="caution">
    <text evidence="3">The sequence shown here is derived from an EMBL/GenBank/DDBJ whole genome shotgun (WGS) entry which is preliminary data.</text>
</comment>
<evidence type="ECO:0000256" key="1">
    <source>
        <dbReference type="SAM" id="Coils"/>
    </source>
</evidence>
<feature type="coiled-coil region" evidence="1">
    <location>
        <begin position="2476"/>
        <end position="2532"/>
    </location>
</feature>
<dbReference type="PANTHER" id="PTHR23159">
    <property type="entry name" value="CENTROSOMAL PROTEIN 2"/>
    <property type="match status" value="1"/>
</dbReference>
<dbReference type="Gene3D" id="1.10.287.1490">
    <property type="match status" value="1"/>
</dbReference>
<feature type="coiled-coil region" evidence="1">
    <location>
        <begin position="2057"/>
        <end position="2091"/>
    </location>
</feature>
<gene>
    <name evidence="3" type="ORF">RN001_003594</name>
</gene>
<keyword evidence="4" id="KW-1185">Reference proteome</keyword>
<evidence type="ECO:0000256" key="2">
    <source>
        <dbReference type="SAM" id="MobiDB-lite"/>
    </source>
</evidence>
<feature type="coiled-coil region" evidence="1">
    <location>
        <begin position="426"/>
        <end position="550"/>
    </location>
</feature>
<feature type="coiled-coil region" evidence="1">
    <location>
        <begin position="575"/>
        <end position="689"/>
    </location>
</feature>
<name>A0AAN7SRN0_9COLE</name>
<proteinExistence type="predicted"/>
<feature type="coiled-coil region" evidence="1">
    <location>
        <begin position="752"/>
        <end position="1124"/>
    </location>
</feature>
<accession>A0AAN7SRN0</accession>
<feature type="coiled-coil region" evidence="1">
    <location>
        <begin position="1890"/>
        <end position="1924"/>
    </location>
</feature>
<dbReference type="PANTHER" id="PTHR23159:SF31">
    <property type="entry name" value="CENTROSOME-ASSOCIATED PROTEIN CEP250 ISOFORM X1"/>
    <property type="match status" value="1"/>
</dbReference>
<reference evidence="4" key="1">
    <citation type="submission" date="2023-01" db="EMBL/GenBank/DDBJ databases">
        <title>Key to firefly adult light organ development and bioluminescence: homeobox transcription factors regulate luciferase expression and transportation to peroxisome.</title>
        <authorList>
            <person name="Fu X."/>
        </authorList>
    </citation>
    <scope>NUCLEOTIDE SEQUENCE [LARGE SCALE GENOMIC DNA]</scope>
</reference>
<feature type="coiled-coil region" evidence="1">
    <location>
        <begin position="2121"/>
        <end position="2451"/>
    </location>
</feature>
<sequence length="3010" mass="349252">MWGGTGPGPDPGGTEGGDRSTGSSSNQELIDLKDQFEQQQVLIAQLKEMLRKTEQKTVTEEKVEEYANTLTRMSARVKKSRMKRAETADESIIDTPASEKIMLLRQQLEENKLRLAQRGKFQKGIEESVTQLKAQFDDSQQLISQTPLNLSLTDTKNENYSIESTSEELFNLLVNKDRKLSELNNKIQKLEANVIDLQENLKEKDSVIDARTKAITLMTESLSRKGKNTLDALDDTKEQMRKMQENFVALEMEMKAEKQGLLNELDNKNAFITTLQDSYYVLQNAHMQAQSEIETYKAKLATSTTGDTEPLSNRINDLENELLQKSADLDSLIKQLKQKDSEIQHWQQMHSSSQEDCNKLLNEIGAMRNNSDLNNQTLKSRVMELEELNLELTKSSSEAISPRDSPQRSSKKGKRGSKGVSKLKDNVELQKLLDQAKEECEQYRMKLVEHDLTIQELNLIITDLKNKEEEVVEKPDDVVKLKKQLEDSNKNMIKIKAQHKSKIKELNKKIDELKNSGDDKEKFVEIQKENSKLREQIDGLVKENERLISNSVTDSASNERIKELEAQLFEQSELLDTKNQSLDTLEAQLKTYKTELSSLSERFNKLSQVENDQVASEMTSIHFEEQLDNLQLEKNALEERNHIISLEKESLLEKIETVLKEKQEITVKLENYMQENMDLIDKLEKLSAEKVSSAESIEIVEGLTQQEKLELEAYQQSLELVSGTMTDNIQTPELNESVNQLTEETCDLLQKIELFTEERREVMEKMEALAAENNQLNMKLQEIENNRDILSETYEQLQNEKEVIEQERNTLKLLEVELMTEITQLKKENEILKMEMKQEGGSTFEAIIPLESDEQRNNELQKQIDEYRSLIEIQKSEISELKVELLSHKDLPAANRELHEKITALQKEYETILSENEKLSKTLKEQSEIVQEKQDLERELIEAKKRIDDFGNKLEENLTELENYKSIIEDNKEELISSSNIIADLQNKVQAKQNEVSHYQNEVSHLNSVIAELNSALSHLESENQKQNDYTNTIDVMSHQLQELKILLNENIDQIETYQDELQQNSITITKLNTQLKELNNKLLNMEHELQCQNDEILKLVKERDNKELMISNLQAELKDKEDTFHKMCQSLNEKYVSLQHQIEKNAGSLDKLSKVEELETKNKEQLEKMKKIAANLKKKTAAYAELQEKYNEVTNTLHQEEAARSQLKLTVEEQESKIKSLLEQFQDVDEEYKRAREELSLKTSKLNALTHEIADLRVVYEELQGSKQQFETQLHALRTESEMLSSNESNRLNMEINEKNEIIKNLNQQLDDVHYHAEINTNASQAKMQAMEMIIENQEADLTKYKDKVNNLQEIVSAIEERRLSLEKKTVELGEQLLEKSNSYEEISEAEDMLEQRLAALMQHDEQIGNRLHVSLTENQDLNERNQRLLDENEQLKHHLSAATEKNLEFSFNLEQLTQMQYETTKQREVITDLETQLRHMHEDYEKKLKNKTNEIESLESELQSQLQLLEDERKSLLVQCEQLQDQLKEHTEQDVLLKNGIEEYKQKLDQQQVDFEEHIRQFEKLNEENKHNLGVIEECSTNCERLKNENEELKNVITLMNNEAHENQKYRVDIEGKLRELERLNLELHEHNSKLSEEIREKLIPQEEIIHENPQPISTFVWPSNTNNDPFDFFTKPKVINEPLVQRNKEPVLETVNLDKDDCLLNKIKTLEFLLYNTEKEKEDVLSQCQELTNEIAHLIYEKHSVSAEPKPMDYFTKVDDSSLCKKCKSPKAHQSQSDLDLEIVSSKQTAITQTDLEQLQKLEFEKVKPFVEVPNLGQPIVEDVCESKIAYVCHPEIQPIVEDEVDRPKQSINFEAFGENDDGWGCGADEAKLEEDYRQKMGSSMLHQNLNFHVEELDEKVRSLELERERHLEEIKQLQIKSGKLIKKLKEFKLANDKLSADLRRSDFGGLDDAIQDELKQQVDRLEKRIKETNVELQKEKSEKMNLLQKVQNLQTTNDRMAEAKEKHDVDFIVLQRQNRELMMKLEQFEWGNVGYDSPVHAKEVKTLESGVPADVLEKNVRELNETIKELSLDNEELLMLLEEQRTLRINAEKSKSAEPMMENMKTEAEYLLAVADVNKLNDQLVHALEEKRKVEEELVNIVKAKEELQSNLNRLMEEKNEMAQIQLTLQKQNEKLESQVSLSSNELELSKHQITELSERISLLDKDLQAENDRLVEVNTSLVQLQENNRSLLEQLQLRDGQLLDMSTVLTANQNKTSEMENWMQQSEDLDNENKRLSEQLQLKNAEILEMSARLQEAVVQRATYEASLQQLADEWNQRVDQRGLDVAESWKLHLEAQETEFMQIQKQLRKEIQDLEEKCNALDNENNELRRNVDAEIRNEVDKISALQQQINNRQVCINELSQTLQETQAALSDQQQKNINYEASVSQLSKKIEEKDAELSQLHDLIGTLKSDIEAQKIYVVELTQKLDAADTLQRQLDEYISMNNKLKQELTEIQQKHVEACAQMQDELKQELSEIQEKHVEACAQIQDNNATITQLTNRLSEIDSLRQSDVNKINHLETHIQGLTLELQEKVGAIEFLNNQINYYTQQSSDTEQKDLKIKDLTNEITRLNGIVEELEKGFSGVTSSEQIKDNKISELFIETNNLKLLLGEKEKEYSYQLEAISQENLQRQSELKSSYDKLLLTKDYDLEILSIQIQELAQNNEAFNSILKERDVELNELKILLDSKVKECDALNNKLYEEETLHTEENKQVVELGKIIEDQVLKIESLKQELFGKSKDYDSLIAELDLRKPSSEQRQTYQINRQAESSRVESAEDDNIIEPITHAELDLALYMLHQRDVRCEELTVELMQLLEERDTLQLKLSNAIREKEELKRKYLPDLMSESISEEMSKSTNVTPVKQTVTTSGIDTGESSEGDLLTNKLSELKSVGYQKDKTRVDERDQRRLLQMSLMQQHREIASMLPPEAAARLVQEASYTLSRQVQSPSKVLLNWLWGKSTPKVNDI</sequence>
<evidence type="ECO:0000313" key="4">
    <source>
        <dbReference type="Proteomes" id="UP001353858"/>
    </source>
</evidence>
<dbReference type="Proteomes" id="UP001353858">
    <property type="component" value="Unassembled WGS sequence"/>
</dbReference>
<organism evidence="3 4">
    <name type="scientific">Aquatica leii</name>
    <dbReference type="NCBI Taxonomy" id="1421715"/>
    <lineage>
        <taxon>Eukaryota</taxon>
        <taxon>Metazoa</taxon>
        <taxon>Ecdysozoa</taxon>
        <taxon>Arthropoda</taxon>
        <taxon>Hexapoda</taxon>
        <taxon>Insecta</taxon>
        <taxon>Pterygota</taxon>
        <taxon>Neoptera</taxon>
        <taxon>Endopterygota</taxon>
        <taxon>Coleoptera</taxon>
        <taxon>Polyphaga</taxon>
        <taxon>Elateriformia</taxon>
        <taxon>Elateroidea</taxon>
        <taxon>Lampyridae</taxon>
        <taxon>Luciolinae</taxon>
        <taxon>Aquatica</taxon>
    </lineage>
</organism>
<feature type="compositionally biased region" description="Gly residues" evidence="2">
    <location>
        <begin position="1"/>
        <end position="15"/>
    </location>
</feature>
<feature type="coiled-coil region" evidence="1">
    <location>
        <begin position="1150"/>
        <end position="1447"/>
    </location>
</feature>
<feature type="region of interest" description="Disordered" evidence="2">
    <location>
        <begin position="393"/>
        <end position="421"/>
    </location>
</feature>
<feature type="coiled-coil region" evidence="1">
    <location>
        <begin position="1476"/>
        <end position="1643"/>
    </location>
</feature>
<feature type="coiled-coil region" evidence="1">
    <location>
        <begin position="315"/>
        <end position="349"/>
    </location>
</feature>
<feature type="region of interest" description="Disordered" evidence="2">
    <location>
        <begin position="1"/>
        <end position="31"/>
    </location>
</feature>
<feature type="coiled-coil region" evidence="1">
    <location>
        <begin position="1959"/>
        <end position="2010"/>
    </location>
</feature>